<proteinExistence type="predicted"/>
<feature type="domain" description="6-hydroxymethylpterin diphosphokinase MptE-like" evidence="1">
    <location>
        <begin position="221"/>
        <end position="385"/>
    </location>
</feature>
<evidence type="ECO:0000313" key="3">
    <source>
        <dbReference type="Proteomes" id="UP000671879"/>
    </source>
</evidence>
<organism evidence="2 3">
    <name type="scientific">Aminithiophilus ramosus</name>
    <dbReference type="NCBI Taxonomy" id="3029084"/>
    <lineage>
        <taxon>Bacteria</taxon>
        <taxon>Thermotogati</taxon>
        <taxon>Synergistota</taxon>
        <taxon>Synergistia</taxon>
        <taxon>Synergistales</taxon>
        <taxon>Aminithiophilaceae</taxon>
        <taxon>Aminithiophilus</taxon>
    </lineage>
</organism>
<dbReference type="InterPro" id="IPR002826">
    <property type="entry name" value="MptE-like"/>
</dbReference>
<evidence type="ECO:0000259" key="1">
    <source>
        <dbReference type="Pfam" id="PF01973"/>
    </source>
</evidence>
<dbReference type="PANTHER" id="PTHR41786">
    <property type="entry name" value="MOTILITY ACCESSORY FACTOR MAF"/>
    <property type="match status" value="1"/>
</dbReference>
<dbReference type="PANTHER" id="PTHR41786:SF1">
    <property type="entry name" value="6-HYDROXYMETHYLPTERIN DIPHOSPHOKINASE MPTE-LIKE DOMAIN-CONTAINING PROTEIN"/>
    <property type="match status" value="1"/>
</dbReference>
<reference evidence="3" key="1">
    <citation type="submission" date="2021-04" db="EMBL/GenBank/DDBJ databases">
        <title>A novel Synergistetes isolate from a pyrite-forming mixed culture.</title>
        <authorList>
            <person name="Bunk B."/>
            <person name="Sproer C."/>
            <person name="Spring S."/>
            <person name="Pester M."/>
        </authorList>
    </citation>
    <scope>NUCLEOTIDE SEQUENCE [LARGE SCALE GENOMIC DNA]</scope>
    <source>
        <strain evidence="3">J.5.4.2-T.3.5.2</strain>
    </source>
</reference>
<sequence length="827" mass="90772">MSQRGTARANPTLEANLKVLEGRQPLLAARLRETMRPGARFRIEEKETPRGSWWSGFFDRPFFEPRAALDVTPEGKKPVLVLAGIGTPRYLVGILNRIRRRQIVLLMESSLPLMLFILESVDLFGRKAPFERFFLPAGDEALIDEALRAAFGHRGFFLGGLFDVHPHPGQAEQAGEAYREALRSYVGRISYQMMRLGDSAEDTLLGFRQMALAAPSILFRESLAPLKGRFKGYSGVVLSAGPSLDKNLHLLKGMEERLVIVAADTLLAKLAAQGIRPHFVCALERGATTYEKYFRPLYEAREPSLASIVLVAQSVCFPQIAGRWPGRLSVVGKESINLDRQVIGGALGGVVLPSGASVAHMALGLLAYLGVDRAALVGQDLAFGDDGRTHTNQTAWDGTGGVERAQQRLVVPGALGGAVETTKVWKFFIDTFEEMIPKMPFKVWDCTEGGALIGGTEVRPLADYLRGVGRPPENSFSLVGGLGSGRGEEGARAARQALEALEGTFRDSLERISRGRGLLNEIASLGIGDALPGRVSALYDLLQGLTNANAVLAYVGQSYMATLLGDEARFDLREEEDLSLWLRSHEEFFDAQERSASVFLDWLAYMRASTLSADALRDLGIAGPPEEAPIRSALEGFLARAQERRPDLEETVLADFLLSRVDPVAARWEPTLLWALGRHFHGEGRHLEASRLFQAAIEGFEGRSVAVEAAAELLKERAKALMGRDLCWTGHAHEALVSLANAYGYAPDDGEIPLLLSELLRRRREDLEDFLIREKTEANRNFLQSVAEGLSRDREALEGGGEAAREVLRRYLVAILEEKGEPLPEEA</sequence>
<dbReference type="Proteomes" id="UP000671879">
    <property type="component" value="Chromosome"/>
</dbReference>
<dbReference type="Pfam" id="PF01973">
    <property type="entry name" value="MptE-like"/>
    <property type="match status" value="1"/>
</dbReference>
<evidence type="ECO:0000313" key="2">
    <source>
        <dbReference type="EMBL" id="QTX31473.1"/>
    </source>
</evidence>
<keyword evidence="3" id="KW-1185">Reference proteome</keyword>
<dbReference type="EMBL" id="CP072943">
    <property type="protein sequence ID" value="QTX31473.1"/>
    <property type="molecule type" value="Genomic_DNA"/>
</dbReference>
<dbReference type="AlphaFoldDB" id="A0A9Q7AA02"/>
<accession>A0A9Q7AA02</accession>
<name>A0A9Q7AA02_9BACT</name>
<gene>
    <name evidence="2" type="ORF">KAR29_08845</name>
</gene>
<dbReference type="KEGG" id="aram:KAR29_08845"/>
<protein>
    <submittedName>
        <fullName evidence="2">Motility associated factor glycosyltransferase family protein</fullName>
    </submittedName>
</protein>
<dbReference type="RefSeq" id="WP_274372639.1">
    <property type="nucleotide sequence ID" value="NZ_CP072943.1"/>
</dbReference>